<sequence length="501" mass="55846">MALSETFQAGAAQGHTMIDEKVLVDHGIASIKPSEEDYTTGTFTYLPDTPQAERRLTTKIDFMVMPVLGLLYLICFLDRTNIANARLAGLEKDLHMPKTGFNTALWIFYIPFVLFEVPSNMIMTNPWVRPNLFLGTQTFILGVLAMSLGLVKSYQALWGIRFLLGIFETSLPAGATLLIASYYRKKELPYRFAIFLGFGLFGSCFSGLLAYAIIELDGHAGLAGWSWIFVIEGLVTIFFSIFVYLFVPHFPAKNTRLSENERERLIARLEAEKGKSKALSNVSWVTVFFDYRIWLMTLLFFLADISAGSLSSFNPTITSQLGWTKRRAQVMTMPIWIVGICGGLLATFLAGRFNRRYPFVLMAIAVSTTGWALHYAQVQPAGVRYFAQFLISFGTFICMPMYIGILTANLRGPKALSFGTAVQFGIGNCANFVSSNIFITTQAPKYPVGFGTALGLTAFAFVVMLFAVFVSLQHNKKIDRKLAALKPGEVLDDQVDYKYVI</sequence>
<evidence type="ECO:0000256" key="4">
    <source>
        <dbReference type="ARBA" id="ARBA00022989"/>
    </source>
</evidence>
<feature type="transmembrane region" description="Helical" evidence="6">
    <location>
        <begin position="415"/>
        <end position="438"/>
    </location>
</feature>
<proteinExistence type="predicted"/>
<dbReference type="Gene3D" id="1.20.1250.20">
    <property type="entry name" value="MFS general substrate transporter like domains"/>
    <property type="match status" value="2"/>
</dbReference>
<dbReference type="Proteomes" id="UP001310890">
    <property type="component" value="Unassembled WGS sequence"/>
</dbReference>
<feature type="transmembrane region" description="Helical" evidence="6">
    <location>
        <begin position="450"/>
        <end position="472"/>
    </location>
</feature>
<evidence type="ECO:0000259" key="7">
    <source>
        <dbReference type="PROSITE" id="PS50850"/>
    </source>
</evidence>
<feature type="transmembrane region" description="Helical" evidence="6">
    <location>
        <begin position="99"/>
        <end position="119"/>
    </location>
</feature>
<comment type="caution">
    <text evidence="8">The sequence shown here is derived from an EMBL/GenBank/DDBJ whole genome shotgun (WGS) entry which is preliminary data.</text>
</comment>
<reference evidence="8" key="1">
    <citation type="submission" date="2023-08" db="EMBL/GenBank/DDBJ databases">
        <title>Black Yeasts Isolated from many extreme environments.</title>
        <authorList>
            <person name="Coleine C."/>
            <person name="Stajich J.E."/>
            <person name="Selbmann L."/>
        </authorList>
    </citation>
    <scope>NUCLEOTIDE SEQUENCE</scope>
    <source>
        <strain evidence="8">CCFEE 5401</strain>
    </source>
</reference>
<keyword evidence="2" id="KW-0813">Transport</keyword>
<evidence type="ECO:0000256" key="6">
    <source>
        <dbReference type="SAM" id="Phobius"/>
    </source>
</evidence>
<feature type="domain" description="Major facilitator superfamily (MFS) profile" evidence="7">
    <location>
        <begin position="64"/>
        <end position="475"/>
    </location>
</feature>
<keyword evidence="4 6" id="KW-1133">Transmembrane helix</keyword>
<dbReference type="InterPro" id="IPR011701">
    <property type="entry name" value="MFS"/>
</dbReference>
<gene>
    <name evidence="8" type="ORF">LTR62_002998</name>
</gene>
<feature type="transmembrane region" description="Helical" evidence="6">
    <location>
        <begin position="293"/>
        <end position="313"/>
    </location>
</feature>
<dbReference type="FunFam" id="1.20.1250.20:FF:000057">
    <property type="entry name" value="MFS general substrate transporter"/>
    <property type="match status" value="1"/>
</dbReference>
<dbReference type="EMBL" id="JAVRRL010000002">
    <property type="protein sequence ID" value="KAK5118483.1"/>
    <property type="molecule type" value="Genomic_DNA"/>
</dbReference>
<dbReference type="PROSITE" id="PS50850">
    <property type="entry name" value="MFS"/>
    <property type="match status" value="1"/>
</dbReference>
<keyword evidence="5 6" id="KW-0472">Membrane</keyword>
<feature type="transmembrane region" description="Helical" evidence="6">
    <location>
        <begin position="382"/>
        <end position="403"/>
    </location>
</feature>
<organism evidence="8 9">
    <name type="scientific">Meristemomyces frigidus</name>
    <dbReference type="NCBI Taxonomy" id="1508187"/>
    <lineage>
        <taxon>Eukaryota</taxon>
        <taxon>Fungi</taxon>
        <taxon>Dikarya</taxon>
        <taxon>Ascomycota</taxon>
        <taxon>Pezizomycotina</taxon>
        <taxon>Dothideomycetes</taxon>
        <taxon>Dothideomycetidae</taxon>
        <taxon>Mycosphaerellales</taxon>
        <taxon>Teratosphaeriaceae</taxon>
        <taxon>Meristemomyces</taxon>
    </lineage>
</organism>
<evidence type="ECO:0000313" key="9">
    <source>
        <dbReference type="Proteomes" id="UP001310890"/>
    </source>
</evidence>
<dbReference type="SUPFAM" id="SSF103473">
    <property type="entry name" value="MFS general substrate transporter"/>
    <property type="match status" value="1"/>
</dbReference>
<dbReference type="PANTHER" id="PTHR43791:SF54">
    <property type="entry name" value="MAJOR FACILITATOR SUPERFAMILY (MFS) PROFILE DOMAIN-CONTAINING PROTEIN-RELATED"/>
    <property type="match status" value="1"/>
</dbReference>
<feature type="transmembrane region" description="Helical" evidence="6">
    <location>
        <begin position="333"/>
        <end position="350"/>
    </location>
</feature>
<feature type="transmembrane region" description="Helical" evidence="6">
    <location>
        <begin position="226"/>
        <end position="247"/>
    </location>
</feature>
<feature type="transmembrane region" description="Helical" evidence="6">
    <location>
        <begin position="357"/>
        <end position="376"/>
    </location>
</feature>
<protein>
    <recommendedName>
        <fullName evidence="7">Major facilitator superfamily (MFS) profile domain-containing protein</fullName>
    </recommendedName>
</protein>
<feature type="transmembrane region" description="Helical" evidence="6">
    <location>
        <begin position="60"/>
        <end position="79"/>
    </location>
</feature>
<dbReference type="GO" id="GO:0016020">
    <property type="term" value="C:membrane"/>
    <property type="evidence" value="ECO:0007669"/>
    <property type="project" value="UniProtKB-SubCell"/>
</dbReference>
<accession>A0AAN7TRV4</accession>
<keyword evidence="3 6" id="KW-0812">Transmembrane</keyword>
<dbReference type="InterPro" id="IPR020846">
    <property type="entry name" value="MFS_dom"/>
</dbReference>
<evidence type="ECO:0000256" key="3">
    <source>
        <dbReference type="ARBA" id="ARBA00022692"/>
    </source>
</evidence>
<evidence type="ECO:0000256" key="5">
    <source>
        <dbReference type="ARBA" id="ARBA00023136"/>
    </source>
</evidence>
<dbReference type="GO" id="GO:0022857">
    <property type="term" value="F:transmembrane transporter activity"/>
    <property type="evidence" value="ECO:0007669"/>
    <property type="project" value="InterPro"/>
</dbReference>
<dbReference type="InterPro" id="IPR036259">
    <property type="entry name" value="MFS_trans_sf"/>
</dbReference>
<name>A0AAN7TRV4_9PEZI</name>
<dbReference type="PANTHER" id="PTHR43791">
    <property type="entry name" value="PERMEASE-RELATED"/>
    <property type="match status" value="1"/>
</dbReference>
<evidence type="ECO:0000256" key="1">
    <source>
        <dbReference type="ARBA" id="ARBA00004141"/>
    </source>
</evidence>
<evidence type="ECO:0000313" key="8">
    <source>
        <dbReference type="EMBL" id="KAK5118483.1"/>
    </source>
</evidence>
<feature type="transmembrane region" description="Helical" evidence="6">
    <location>
        <begin position="192"/>
        <end position="214"/>
    </location>
</feature>
<feature type="transmembrane region" description="Helical" evidence="6">
    <location>
        <begin position="131"/>
        <end position="151"/>
    </location>
</feature>
<dbReference type="Pfam" id="PF07690">
    <property type="entry name" value="MFS_1"/>
    <property type="match status" value="1"/>
</dbReference>
<comment type="subcellular location">
    <subcellularLocation>
        <location evidence="1">Membrane</location>
        <topology evidence="1">Multi-pass membrane protein</topology>
    </subcellularLocation>
</comment>
<dbReference type="AlphaFoldDB" id="A0AAN7TRV4"/>
<feature type="transmembrane region" description="Helical" evidence="6">
    <location>
        <begin position="157"/>
        <end position="180"/>
    </location>
</feature>
<evidence type="ECO:0000256" key="2">
    <source>
        <dbReference type="ARBA" id="ARBA00022448"/>
    </source>
</evidence>